<feature type="transmembrane region" description="Helical" evidence="3">
    <location>
        <begin position="62"/>
        <end position="85"/>
    </location>
</feature>
<dbReference type="Gene3D" id="3.30.70.270">
    <property type="match status" value="1"/>
</dbReference>
<dbReference type="Proteomes" id="UP000016649">
    <property type="component" value="Unassembled WGS sequence"/>
</dbReference>
<dbReference type="InterPro" id="IPR031621">
    <property type="entry name" value="HisKA_7TM"/>
</dbReference>
<evidence type="ECO:0000256" key="2">
    <source>
        <dbReference type="ARBA" id="ARBA00034247"/>
    </source>
</evidence>
<evidence type="ECO:0000313" key="5">
    <source>
        <dbReference type="EMBL" id="ERJ91893.1"/>
    </source>
</evidence>
<keyword evidence="6" id="KW-1185">Reference proteome</keyword>
<dbReference type="PANTHER" id="PTHR45138">
    <property type="entry name" value="REGULATORY COMPONENTS OF SENSORY TRANSDUCTION SYSTEM"/>
    <property type="match status" value="1"/>
</dbReference>
<sequence>MNMSDVLVFLRIVNTIVAFAITVLSLKKSNENPLFKHIANLTAMLGFWDFIRLFLLQTKDPLLWFFMARYLYVCIALSALFLFYYAQSYCMPQFPPLFRKLIAIIPVITCILSITANKHSLFINLSPDKEVFAVIHNPLVFGPWFYVHALYSYILIFFSCILFSVKIFSPEVKNRGAVAAMTVNAFLFTLVNIVGTFVIQTDIIHLLSLITHLFSINAFYFLTYLDSDQMVPYYGKKDFFQNFNQPVLVFNAKNELLEANTDAVNFFSATNIPHKPYTLYNDIFCECRFAPIKSREQTASVLYLQHIETGKVFLCYKKTILDPKKNKAIGTTLIMYNASTLGNLIQTIEENAFTDVPCACLNRACFELRKEGILNNTPKPCLLLVADIDNLKKVNDMFGHNAGDEYIKICAAILKKTLKMPNTLFRIGGDEFFAFIPHFTGTNIESIIKKRKLYAPNKKSRGIFIFQ</sequence>
<accession>A0ABN0NWY9</accession>
<dbReference type="InterPro" id="IPR050469">
    <property type="entry name" value="Diguanylate_Cyclase"/>
</dbReference>
<feature type="transmembrane region" description="Helical" evidence="3">
    <location>
        <begin position="144"/>
        <end position="165"/>
    </location>
</feature>
<evidence type="ECO:0000256" key="1">
    <source>
        <dbReference type="ARBA" id="ARBA00012528"/>
    </source>
</evidence>
<reference evidence="5 6" key="1">
    <citation type="submission" date="2013-08" db="EMBL/GenBank/DDBJ databases">
        <authorList>
            <person name="Weinstock G."/>
            <person name="Sodergren E."/>
            <person name="Wylie T."/>
            <person name="Fulton L."/>
            <person name="Fulton R."/>
            <person name="Fronick C."/>
            <person name="O'Laughlin M."/>
            <person name="Godfrey J."/>
            <person name="Miner T."/>
            <person name="Herter B."/>
            <person name="Appelbaum E."/>
            <person name="Cordes M."/>
            <person name="Lek S."/>
            <person name="Wollam A."/>
            <person name="Pepin K.H."/>
            <person name="Palsikar V.B."/>
            <person name="Mitreva M."/>
            <person name="Wilson R.K."/>
        </authorList>
    </citation>
    <scope>NUCLEOTIDE SEQUENCE [LARGE SCALE GENOMIC DNA]</scope>
    <source>
        <strain evidence="5 6">ATCC 700332</strain>
    </source>
</reference>
<keyword evidence="3" id="KW-1133">Transmembrane helix</keyword>
<protein>
    <recommendedName>
        <fullName evidence="1">diguanylate cyclase</fullName>
        <ecNumber evidence="1">2.7.7.65</ecNumber>
    </recommendedName>
</protein>
<dbReference type="InterPro" id="IPR043128">
    <property type="entry name" value="Rev_trsase/Diguanyl_cyclase"/>
</dbReference>
<comment type="catalytic activity">
    <reaction evidence="2">
        <text>2 GTP = 3',3'-c-di-GMP + 2 diphosphate</text>
        <dbReference type="Rhea" id="RHEA:24898"/>
        <dbReference type="ChEBI" id="CHEBI:33019"/>
        <dbReference type="ChEBI" id="CHEBI:37565"/>
        <dbReference type="ChEBI" id="CHEBI:58805"/>
        <dbReference type="EC" id="2.7.7.65"/>
    </reaction>
</comment>
<evidence type="ECO:0000256" key="3">
    <source>
        <dbReference type="SAM" id="Phobius"/>
    </source>
</evidence>
<dbReference type="SMART" id="SM00267">
    <property type="entry name" value="GGDEF"/>
    <property type="match status" value="1"/>
</dbReference>
<dbReference type="EC" id="2.7.7.65" evidence="1"/>
<dbReference type="EMBL" id="AWVH01000040">
    <property type="protein sequence ID" value="ERJ91893.1"/>
    <property type="molecule type" value="Genomic_DNA"/>
</dbReference>
<proteinExistence type="predicted"/>
<evidence type="ECO:0000259" key="4">
    <source>
        <dbReference type="PROSITE" id="PS50887"/>
    </source>
</evidence>
<evidence type="ECO:0000313" key="6">
    <source>
        <dbReference type="Proteomes" id="UP000016649"/>
    </source>
</evidence>
<keyword evidence="3" id="KW-0812">Transmembrane</keyword>
<dbReference type="PANTHER" id="PTHR45138:SF9">
    <property type="entry name" value="DIGUANYLATE CYCLASE DGCM-RELATED"/>
    <property type="match status" value="1"/>
</dbReference>
<feature type="transmembrane region" description="Helical" evidence="3">
    <location>
        <begin position="203"/>
        <end position="222"/>
    </location>
</feature>
<feature type="transmembrane region" description="Helical" evidence="3">
    <location>
        <begin position="6"/>
        <end position="26"/>
    </location>
</feature>
<dbReference type="CDD" id="cd01949">
    <property type="entry name" value="GGDEF"/>
    <property type="match status" value="1"/>
</dbReference>
<dbReference type="SUPFAM" id="SSF55073">
    <property type="entry name" value="Nucleotide cyclase"/>
    <property type="match status" value="1"/>
</dbReference>
<gene>
    <name evidence="5" type="ORF">HMPREF9193_01901</name>
</gene>
<dbReference type="NCBIfam" id="TIGR00254">
    <property type="entry name" value="GGDEF"/>
    <property type="match status" value="1"/>
</dbReference>
<organism evidence="5 6">
    <name type="scientific">Treponema lecithinolyticum ATCC 700332</name>
    <dbReference type="NCBI Taxonomy" id="1321815"/>
    <lineage>
        <taxon>Bacteria</taxon>
        <taxon>Pseudomonadati</taxon>
        <taxon>Spirochaetota</taxon>
        <taxon>Spirochaetia</taxon>
        <taxon>Spirochaetales</taxon>
        <taxon>Treponemataceae</taxon>
        <taxon>Treponema</taxon>
    </lineage>
</organism>
<keyword evidence="3" id="KW-0472">Membrane</keyword>
<feature type="transmembrane region" description="Helical" evidence="3">
    <location>
        <begin position="177"/>
        <end position="197"/>
    </location>
</feature>
<feature type="transmembrane region" description="Helical" evidence="3">
    <location>
        <begin position="97"/>
        <end position="116"/>
    </location>
</feature>
<dbReference type="InterPro" id="IPR029787">
    <property type="entry name" value="Nucleotide_cyclase"/>
</dbReference>
<feature type="domain" description="GGDEF" evidence="4">
    <location>
        <begin position="379"/>
        <end position="467"/>
    </location>
</feature>
<name>A0ABN0NWY9_TRELE</name>
<dbReference type="Pfam" id="PF00990">
    <property type="entry name" value="GGDEF"/>
    <property type="match status" value="1"/>
</dbReference>
<dbReference type="Pfam" id="PF16927">
    <property type="entry name" value="HisKA_7TM"/>
    <property type="match status" value="1"/>
</dbReference>
<dbReference type="PROSITE" id="PS50887">
    <property type="entry name" value="GGDEF"/>
    <property type="match status" value="1"/>
</dbReference>
<comment type="caution">
    <text evidence="5">The sequence shown here is derived from an EMBL/GenBank/DDBJ whole genome shotgun (WGS) entry which is preliminary data.</text>
</comment>
<dbReference type="InterPro" id="IPR000160">
    <property type="entry name" value="GGDEF_dom"/>
</dbReference>